<comment type="caution">
    <text evidence="16">The sequence shown here is derived from an EMBL/GenBank/DDBJ whole genome shotgun (WGS) entry which is preliminary data.</text>
</comment>
<dbReference type="AlphaFoldDB" id="A0AAW1MED8"/>
<gene>
    <name evidence="16" type="ORF">QE152_g7711</name>
</gene>
<dbReference type="Proteomes" id="UP001458880">
    <property type="component" value="Unassembled WGS sequence"/>
</dbReference>
<dbReference type="GO" id="GO:1990573">
    <property type="term" value="P:potassium ion import across plasma membrane"/>
    <property type="evidence" value="ECO:0007669"/>
    <property type="project" value="TreeGrafter"/>
</dbReference>
<dbReference type="Pfam" id="PF17655">
    <property type="entry name" value="IRK_C"/>
    <property type="match status" value="1"/>
</dbReference>
<dbReference type="SUPFAM" id="SSF81324">
    <property type="entry name" value="Voltage-gated potassium channels"/>
    <property type="match status" value="1"/>
</dbReference>
<dbReference type="InterPro" id="IPR014756">
    <property type="entry name" value="Ig_E-set"/>
</dbReference>
<evidence type="ECO:0000313" key="16">
    <source>
        <dbReference type="EMBL" id="KAK9744499.1"/>
    </source>
</evidence>
<keyword evidence="10 11" id="KW-0407">Ion channel</keyword>
<keyword evidence="17" id="KW-1185">Reference proteome</keyword>
<keyword evidence="8 11" id="KW-0406">Ion transport</keyword>
<keyword evidence="3 11" id="KW-0633">Potassium transport</keyword>
<feature type="transmembrane region" description="Helical" evidence="13">
    <location>
        <begin position="177"/>
        <end position="200"/>
    </location>
</feature>
<dbReference type="Gene3D" id="2.60.40.1400">
    <property type="entry name" value="G protein-activated inward rectifier potassium channel 1"/>
    <property type="match status" value="1"/>
</dbReference>
<dbReference type="Pfam" id="PF01007">
    <property type="entry name" value="IRK"/>
    <property type="match status" value="1"/>
</dbReference>
<dbReference type="Gene3D" id="1.10.287.70">
    <property type="match status" value="1"/>
</dbReference>
<keyword evidence="5 11" id="KW-0851">Voltage-gated channel</keyword>
<keyword evidence="7 13" id="KW-1133">Transmembrane helix</keyword>
<evidence type="ECO:0000256" key="11">
    <source>
        <dbReference type="RuleBase" id="RU003822"/>
    </source>
</evidence>
<evidence type="ECO:0000256" key="7">
    <source>
        <dbReference type="ARBA" id="ARBA00022989"/>
    </source>
</evidence>
<feature type="compositionally biased region" description="Polar residues" evidence="12">
    <location>
        <begin position="1"/>
        <end position="16"/>
    </location>
</feature>
<comment type="similarity">
    <text evidence="11">Belongs to the inward rectifier-type potassium channel (TC 1.A.2.1) family.</text>
</comment>
<evidence type="ECO:0000256" key="4">
    <source>
        <dbReference type="ARBA" id="ARBA00022692"/>
    </source>
</evidence>
<evidence type="ECO:0000256" key="1">
    <source>
        <dbReference type="ARBA" id="ARBA00004141"/>
    </source>
</evidence>
<dbReference type="InterPro" id="IPR016449">
    <property type="entry name" value="K_chnl_inward-rec_Kir"/>
</dbReference>
<feature type="region of interest" description="Disordered" evidence="12">
    <location>
        <begin position="1"/>
        <end position="20"/>
    </location>
</feature>
<name>A0AAW1MED8_POPJA</name>
<keyword evidence="9 13" id="KW-0472">Membrane</keyword>
<dbReference type="InterPro" id="IPR041647">
    <property type="entry name" value="IRK_C"/>
</dbReference>
<keyword evidence="2 11" id="KW-0813">Transport</keyword>
<dbReference type="GO" id="GO:0034702">
    <property type="term" value="C:monoatomic ion channel complex"/>
    <property type="evidence" value="ECO:0007669"/>
    <property type="project" value="UniProtKB-KW"/>
</dbReference>
<dbReference type="GO" id="GO:0005242">
    <property type="term" value="F:inward rectifier potassium channel activity"/>
    <property type="evidence" value="ECO:0007669"/>
    <property type="project" value="InterPro"/>
</dbReference>
<keyword evidence="4 11" id="KW-0812">Transmembrane</keyword>
<evidence type="ECO:0000313" key="17">
    <source>
        <dbReference type="Proteomes" id="UP001458880"/>
    </source>
</evidence>
<dbReference type="GO" id="GO:0005886">
    <property type="term" value="C:plasma membrane"/>
    <property type="evidence" value="ECO:0007669"/>
    <property type="project" value="TreeGrafter"/>
</dbReference>
<sequence length="476" mass="54518">MATALNNRSTGSSNSTDSDRIEVVSDEVSRNVSPQPTIIPISLGEYKRKDRRQYHRPYASSSNRIVQKCGRNNVITTDVPEKRFRYFKDIGNTILNTRWRWILISICVANAIAYVIFAGMWMLIAVINDDHDEERRGDYPPCIYGTTSFTGYLLLSMTTLSTIGYGAQFPTECQPSWMVLTLQALTNVAIEGALITAVFVKMSKPNNKNPLKMFSRKAVISMRDGVLCLIFRIRDLKGKHWARTMIRAVLIKRRNSPEGEPLAYYFENLKLEKQGLLLWPLEIVHKITYDSPMWTMSPQLLYKTRFEIMVILEGDSITTGQPSQSQTSYMNKEISWGYRFVPCVSYDKEEHNYVIEDEKFNEITECDTPLCSAQELSGILDEATRPPETFWDTHSLLSTPISRRSESSMGSGHFRFPSFRLKKDLDGLPSERTFYNRQFSGATLETINSVENLLASDTNLNNDKKENEKRLLSTNF</sequence>
<evidence type="ECO:0000256" key="12">
    <source>
        <dbReference type="SAM" id="MobiDB-lite"/>
    </source>
</evidence>
<evidence type="ECO:0000256" key="5">
    <source>
        <dbReference type="ARBA" id="ARBA00022882"/>
    </source>
</evidence>
<evidence type="ECO:0000259" key="14">
    <source>
        <dbReference type="Pfam" id="PF01007"/>
    </source>
</evidence>
<dbReference type="SUPFAM" id="SSF81296">
    <property type="entry name" value="E set domains"/>
    <property type="match status" value="1"/>
</dbReference>
<evidence type="ECO:0000256" key="6">
    <source>
        <dbReference type="ARBA" id="ARBA00022958"/>
    </source>
</evidence>
<comment type="subcellular location">
    <subcellularLocation>
        <location evidence="1 11">Membrane</location>
        <topology evidence="1 11">Multi-pass membrane protein</topology>
    </subcellularLocation>
</comment>
<dbReference type="PANTHER" id="PTHR11767">
    <property type="entry name" value="INWARD RECTIFIER POTASSIUM CHANNEL"/>
    <property type="match status" value="1"/>
</dbReference>
<dbReference type="InterPro" id="IPR040445">
    <property type="entry name" value="Kir_TM"/>
</dbReference>
<evidence type="ECO:0000259" key="15">
    <source>
        <dbReference type="Pfam" id="PF17655"/>
    </source>
</evidence>
<feature type="domain" description="Potassium channel inwardly rectifying transmembrane" evidence="14">
    <location>
        <begin position="66"/>
        <end position="205"/>
    </location>
</feature>
<evidence type="ECO:0000256" key="13">
    <source>
        <dbReference type="SAM" id="Phobius"/>
    </source>
</evidence>
<accession>A0AAW1MED8</accession>
<evidence type="ECO:0000256" key="10">
    <source>
        <dbReference type="ARBA" id="ARBA00023303"/>
    </source>
</evidence>
<dbReference type="InterPro" id="IPR013518">
    <property type="entry name" value="K_chnl_inward-rec_Kir_cyto"/>
</dbReference>
<evidence type="ECO:0000256" key="9">
    <source>
        <dbReference type="ARBA" id="ARBA00023136"/>
    </source>
</evidence>
<feature type="transmembrane region" description="Helical" evidence="13">
    <location>
        <begin position="101"/>
        <end position="123"/>
    </location>
</feature>
<dbReference type="GO" id="GO:0034765">
    <property type="term" value="P:regulation of monoatomic ion transmembrane transport"/>
    <property type="evidence" value="ECO:0007669"/>
    <property type="project" value="TreeGrafter"/>
</dbReference>
<feature type="domain" description="Inward rectifier potassium channel C-terminal" evidence="15">
    <location>
        <begin position="213"/>
        <end position="376"/>
    </location>
</feature>
<keyword evidence="6 11" id="KW-0630">Potassium</keyword>
<evidence type="ECO:0000256" key="3">
    <source>
        <dbReference type="ARBA" id="ARBA00022538"/>
    </source>
</evidence>
<evidence type="ECO:0000256" key="8">
    <source>
        <dbReference type="ARBA" id="ARBA00023065"/>
    </source>
</evidence>
<dbReference type="PANTHER" id="PTHR11767:SF113">
    <property type="entry name" value="INWARDLY RECTIFYING POTASSIUM CHANNEL 2, ISOFORM D"/>
    <property type="match status" value="1"/>
</dbReference>
<dbReference type="PRINTS" id="PR01320">
    <property type="entry name" value="KIRCHANNEL"/>
</dbReference>
<reference evidence="16 17" key="1">
    <citation type="journal article" date="2024" name="BMC Genomics">
        <title>De novo assembly and annotation of Popillia japonica's genome with initial clues to its potential as an invasive pest.</title>
        <authorList>
            <person name="Cucini C."/>
            <person name="Boschi S."/>
            <person name="Funari R."/>
            <person name="Cardaioli E."/>
            <person name="Iannotti N."/>
            <person name="Marturano G."/>
            <person name="Paoli F."/>
            <person name="Bruttini M."/>
            <person name="Carapelli A."/>
            <person name="Frati F."/>
            <person name="Nardi F."/>
        </authorList>
    </citation>
    <scope>NUCLEOTIDE SEQUENCE [LARGE SCALE GENOMIC DNA]</scope>
    <source>
        <strain evidence="16">DMR45628</strain>
    </source>
</reference>
<dbReference type="EMBL" id="JASPKY010000057">
    <property type="protein sequence ID" value="KAK9744499.1"/>
    <property type="molecule type" value="Genomic_DNA"/>
</dbReference>
<protein>
    <submittedName>
        <fullName evidence="16">Inward rectifier potassium channel transmembrane domain</fullName>
    </submittedName>
</protein>
<organism evidence="16 17">
    <name type="scientific">Popillia japonica</name>
    <name type="common">Japanese beetle</name>
    <dbReference type="NCBI Taxonomy" id="7064"/>
    <lineage>
        <taxon>Eukaryota</taxon>
        <taxon>Metazoa</taxon>
        <taxon>Ecdysozoa</taxon>
        <taxon>Arthropoda</taxon>
        <taxon>Hexapoda</taxon>
        <taxon>Insecta</taxon>
        <taxon>Pterygota</taxon>
        <taxon>Neoptera</taxon>
        <taxon>Endopterygota</taxon>
        <taxon>Coleoptera</taxon>
        <taxon>Polyphaga</taxon>
        <taxon>Scarabaeiformia</taxon>
        <taxon>Scarabaeidae</taxon>
        <taxon>Rutelinae</taxon>
        <taxon>Popillia</taxon>
    </lineage>
</organism>
<proteinExistence type="inferred from homology"/>
<evidence type="ECO:0000256" key="2">
    <source>
        <dbReference type="ARBA" id="ARBA00022448"/>
    </source>
</evidence>
<feature type="transmembrane region" description="Helical" evidence="13">
    <location>
        <begin position="143"/>
        <end position="165"/>
    </location>
</feature>